<keyword evidence="1" id="KW-0472">Membrane</keyword>
<evidence type="ECO:0000313" key="2">
    <source>
        <dbReference type="EMBL" id="AHI53137.1"/>
    </source>
</evidence>
<dbReference type="STRING" id="1276246.SCULI_v1c07970"/>
<dbReference type="PATRIC" id="fig|1276246.3.peg.793"/>
<accession>W6A822</accession>
<dbReference type="RefSeq" id="WP_025363365.1">
    <property type="nucleotide sequence ID" value="NZ_CP006681.1"/>
</dbReference>
<dbReference type="EMBL" id="CP006681">
    <property type="protein sequence ID" value="AHI53137.1"/>
    <property type="molecule type" value="Genomic_DNA"/>
</dbReference>
<sequence>MSKYVLKRIDLANDEEYICLESHCRNMATMTLTREKNDKTKDMGVFCNFHSSINQEYFEWKEHFAWMNLFIWIPVLWAIIYFPTIAIGKSAIYANKTKVYKRNKHGNANAGPMYIARGKANKRENKRAQKLDSKVKTNQMHVKSSAKLWKASFILSMLIFFLFFVTFSIDLILLISGLHFITGMQYLVYSLLLVVVYFTYFILSIFAYIKKKRLLLVPCLLFSIITLGFTPISYIGIGVIGWFALTQIIIYGKLLKRTKNLEK</sequence>
<evidence type="ECO:0000256" key="1">
    <source>
        <dbReference type="SAM" id="Phobius"/>
    </source>
</evidence>
<dbReference type="AlphaFoldDB" id="W6A822"/>
<feature type="transmembrane region" description="Helical" evidence="1">
    <location>
        <begin position="235"/>
        <end position="255"/>
    </location>
</feature>
<name>W6A822_9MOLU</name>
<keyword evidence="3" id="KW-1185">Reference proteome</keyword>
<feature type="transmembrane region" description="Helical" evidence="1">
    <location>
        <begin position="69"/>
        <end position="94"/>
    </location>
</feature>
<feature type="transmembrane region" description="Helical" evidence="1">
    <location>
        <begin position="187"/>
        <end position="209"/>
    </location>
</feature>
<proteinExistence type="predicted"/>
<dbReference type="KEGG" id="scq:SCULI_v1c07970"/>
<feature type="transmembrane region" description="Helical" evidence="1">
    <location>
        <begin position="153"/>
        <end position="181"/>
    </location>
</feature>
<protein>
    <recommendedName>
        <fullName evidence="4">Transmembrane protein</fullName>
    </recommendedName>
</protein>
<dbReference type="Proteomes" id="UP000019267">
    <property type="component" value="Chromosome"/>
</dbReference>
<organism evidence="2 3">
    <name type="scientific">Spiroplasma culicicola AES-1</name>
    <dbReference type="NCBI Taxonomy" id="1276246"/>
    <lineage>
        <taxon>Bacteria</taxon>
        <taxon>Bacillati</taxon>
        <taxon>Mycoplasmatota</taxon>
        <taxon>Mollicutes</taxon>
        <taxon>Entomoplasmatales</taxon>
        <taxon>Spiroplasmataceae</taxon>
        <taxon>Spiroplasma</taxon>
    </lineage>
</organism>
<reference evidence="2 3" key="1">
    <citation type="journal article" date="2014" name="Genome Biol. Evol.">
        <title>Molecular evolution of the substrate utilization strategies and putative virulence factors in mosquito-associated Spiroplasma species.</title>
        <authorList>
            <person name="Chang T.H."/>
            <person name="Lo W.S."/>
            <person name="Ku C."/>
            <person name="Chen L.L."/>
            <person name="Kuo C.H."/>
        </authorList>
    </citation>
    <scope>NUCLEOTIDE SEQUENCE [LARGE SCALE GENOMIC DNA]</scope>
    <source>
        <strain evidence="2">AES-1</strain>
    </source>
</reference>
<evidence type="ECO:0000313" key="3">
    <source>
        <dbReference type="Proteomes" id="UP000019267"/>
    </source>
</evidence>
<evidence type="ECO:0008006" key="4">
    <source>
        <dbReference type="Google" id="ProtNLM"/>
    </source>
</evidence>
<keyword evidence="1" id="KW-1133">Transmembrane helix</keyword>
<keyword evidence="1" id="KW-0812">Transmembrane</keyword>
<gene>
    <name evidence="2" type="ORF">SCULI_v1c07970</name>
</gene>
<dbReference type="HOGENOM" id="CLU_1057298_0_0_14"/>